<evidence type="ECO:0000313" key="2">
    <source>
        <dbReference type="Proteomes" id="UP000323142"/>
    </source>
</evidence>
<dbReference type="Proteomes" id="UP000323142">
    <property type="component" value="Unassembled WGS sequence"/>
</dbReference>
<protein>
    <submittedName>
        <fullName evidence="1">Uncharacterized protein</fullName>
    </submittedName>
</protein>
<evidence type="ECO:0000313" key="1">
    <source>
        <dbReference type="EMBL" id="KAA2235880.1"/>
    </source>
</evidence>
<reference evidence="1 2" key="1">
    <citation type="submission" date="2019-09" db="EMBL/GenBank/DDBJ databases">
        <title>Salinarimonas rosea gen. nov., sp. nov., a new member of the a-2 subgroup of the Proteobacteria.</title>
        <authorList>
            <person name="Liu J."/>
        </authorList>
    </citation>
    <scope>NUCLEOTIDE SEQUENCE [LARGE SCALE GENOMIC DNA]</scope>
    <source>
        <strain evidence="1 2">BN140002</strain>
    </source>
</reference>
<organism evidence="1 2">
    <name type="scientific">Salinarimonas soli</name>
    <dbReference type="NCBI Taxonomy" id="1638099"/>
    <lineage>
        <taxon>Bacteria</taxon>
        <taxon>Pseudomonadati</taxon>
        <taxon>Pseudomonadota</taxon>
        <taxon>Alphaproteobacteria</taxon>
        <taxon>Hyphomicrobiales</taxon>
        <taxon>Salinarimonadaceae</taxon>
        <taxon>Salinarimonas</taxon>
    </lineage>
</organism>
<dbReference type="AlphaFoldDB" id="A0A5B2VBP7"/>
<name>A0A5B2VBP7_9HYPH</name>
<gene>
    <name evidence="1" type="ORF">F0L46_17735</name>
</gene>
<proteinExistence type="predicted"/>
<keyword evidence="2" id="KW-1185">Reference proteome</keyword>
<dbReference type="RefSeq" id="WP_149819979.1">
    <property type="nucleotide sequence ID" value="NZ_VUOA01000032.1"/>
</dbReference>
<sequence>MEVIEKDVAATSAVLELALESWKFQKLFMRAMSKMDMAEAARFSNQHRYFIKRIGDCLGDVGIRFVNIEGHPYDAGTAVTALNLSDFDPDDALIVSEMIEPIVMNTSGLVRAGTVMLKRAGA</sequence>
<dbReference type="OrthoDB" id="8480692at2"/>
<reference evidence="1 2" key="2">
    <citation type="submission" date="2019-09" db="EMBL/GenBank/DDBJ databases">
        <authorList>
            <person name="Jin C."/>
        </authorList>
    </citation>
    <scope>NUCLEOTIDE SEQUENCE [LARGE SCALE GENOMIC DNA]</scope>
    <source>
        <strain evidence="1 2">BN140002</strain>
    </source>
</reference>
<accession>A0A5B2VBP7</accession>
<dbReference type="EMBL" id="VUOA01000032">
    <property type="protein sequence ID" value="KAA2235880.1"/>
    <property type="molecule type" value="Genomic_DNA"/>
</dbReference>
<comment type="caution">
    <text evidence="1">The sequence shown here is derived from an EMBL/GenBank/DDBJ whole genome shotgun (WGS) entry which is preliminary data.</text>
</comment>